<evidence type="ECO:0000313" key="2">
    <source>
        <dbReference type="Proteomes" id="UP000824120"/>
    </source>
</evidence>
<evidence type="ECO:0000313" key="1">
    <source>
        <dbReference type="EMBL" id="KAG5594848.1"/>
    </source>
</evidence>
<accession>A0A9J5Y5G5</accession>
<dbReference type="EMBL" id="JACXVP010000007">
    <property type="protein sequence ID" value="KAG5594848.1"/>
    <property type="molecule type" value="Genomic_DNA"/>
</dbReference>
<comment type="caution">
    <text evidence="1">The sequence shown here is derived from an EMBL/GenBank/DDBJ whole genome shotgun (WGS) entry which is preliminary data.</text>
</comment>
<proteinExistence type="predicted"/>
<reference evidence="1 2" key="1">
    <citation type="submission" date="2020-09" db="EMBL/GenBank/DDBJ databases">
        <title>De no assembly of potato wild relative species, Solanum commersonii.</title>
        <authorList>
            <person name="Cho K."/>
        </authorList>
    </citation>
    <scope>NUCLEOTIDE SEQUENCE [LARGE SCALE GENOMIC DNA]</scope>
    <source>
        <strain evidence="1">LZ3.2</strain>
        <tissue evidence="1">Leaf</tissue>
    </source>
</reference>
<dbReference type="AlphaFoldDB" id="A0A9J5Y5G5"/>
<name>A0A9J5Y5G5_SOLCO</name>
<protein>
    <submittedName>
        <fullName evidence="1">Uncharacterized protein</fullName>
    </submittedName>
</protein>
<gene>
    <name evidence="1" type="ORF">H5410_036080</name>
</gene>
<sequence>MKAKVKITIIFRLSSLTPKTSKEFSIYRLQKIVLANRSARASRTGTKDGVRPFDESPSMLGDAQASASSFFTAFLFLFAPKCPCFH</sequence>
<organism evidence="1 2">
    <name type="scientific">Solanum commersonii</name>
    <name type="common">Commerson's wild potato</name>
    <name type="synonym">Commerson's nightshade</name>
    <dbReference type="NCBI Taxonomy" id="4109"/>
    <lineage>
        <taxon>Eukaryota</taxon>
        <taxon>Viridiplantae</taxon>
        <taxon>Streptophyta</taxon>
        <taxon>Embryophyta</taxon>
        <taxon>Tracheophyta</taxon>
        <taxon>Spermatophyta</taxon>
        <taxon>Magnoliopsida</taxon>
        <taxon>eudicotyledons</taxon>
        <taxon>Gunneridae</taxon>
        <taxon>Pentapetalae</taxon>
        <taxon>asterids</taxon>
        <taxon>lamiids</taxon>
        <taxon>Solanales</taxon>
        <taxon>Solanaceae</taxon>
        <taxon>Solanoideae</taxon>
        <taxon>Solaneae</taxon>
        <taxon>Solanum</taxon>
    </lineage>
</organism>
<keyword evidence="2" id="KW-1185">Reference proteome</keyword>
<dbReference type="Proteomes" id="UP000824120">
    <property type="component" value="Chromosome 7"/>
</dbReference>